<dbReference type="EMBL" id="WNAJ01000004">
    <property type="protein sequence ID" value="MTR84571.1"/>
    <property type="molecule type" value="Genomic_DNA"/>
</dbReference>
<dbReference type="Proteomes" id="UP000284465">
    <property type="component" value="Unassembled WGS sequence"/>
</dbReference>
<organism evidence="3 10">
    <name type="scientific">Roseburia intestinalis</name>
    <dbReference type="NCBI Taxonomy" id="166486"/>
    <lineage>
        <taxon>Bacteria</taxon>
        <taxon>Bacillati</taxon>
        <taxon>Bacillota</taxon>
        <taxon>Clostridia</taxon>
        <taxon>Lachnospirales</taxon>
        <taxon>Lachnospiraceae</taxon>
        <taxon>Roseburia</taxon>
    </lineage>
</organism>
<evidence type="ECO:0000313" key="10">
    <source>
        <dbReference type="Proteomes" id="UP000095350"/>
    </source>
</evidence>
<evidence type="ECO:0000313" key="8">
    <source>
        <dbReference type="EMBL" id="RHG30423.1"/>
    </source>
</evidence>
<dbReference type="EMBL" id="QRQN01000012">
    <property type="protein sequence ID" value="RHN07421.1"/>
    <property type="molecule type" value="Genomic_DNA"/>
</dbReference>
<reference evidence="11 12" key="2">
    <citation type="submission" date="2018-08" db="EMBL/GenBank/DDBJ databases">
        <title>A genome reference for cultivated species of the human gut microbiota.</title>
        <authorList>
            <person name="Zou Y."/>
            <person name="Xue W."/>
            <person name="Luo G."/>
        </authorList>
    </citation>
    <scope>NUCLEOTIDE SEQUENCE [LARGE SCALE GENOMIC DNA]</scope>
    <source>
        <strain evidence="9 12">AF31-21AC</strain>
        <strain evidence="8 13">AM22-21LB</strain>
        <strain evidence="7 11">AM37-1AC</strain>
        <strain evidence="6 14">AM43-11</strain>
    </source>
</reference>
<feature type="transmembrane region" description="Helical" evidence="2">
    <location>
        <begin position="6"/>
        <end position="24"/>
    </location>
</feature>
<evidence type="ECO:0000313" key="11">
    <source>
        <dbReference type="Proteomes" id="UP000283513"/>
    </source>
</evidence>
<reference evidence="4 15" key="3">
    <citation type="journal article" date="2019" name="Nat. Med.">
        <title>A library of human gut bacterial isolates paired with longitudinal multiomics data enables mechanistic microbiome research.</title>
        <authorList>
            <person name="Poyet M."/>
            <person name="Groussin M."/>
            <person name="Gibbons S.M."/>
            <person name="Avila-Pacheco J."/>
            <person name="Jiang X."/>
            <person name="Kearney S.M."/>
            <person name="Perrotta A.R."/>
            <person name="Berdy B."/>
            <person name="Zhao S."/>
            <person name="Lieberman T.D."/>
            <person name="Swanson P.K."/>
            <person name="Smith M."/>
            <person name="Roesemann S."/>
            <person name="Alexander J.E."/>
            <person name="Rich S.A."/>
            <person name="Livny J."/>
            <person name="Vlamakis H."/>
            <person name="Clish C."/>
            <person name="Bullock K."/>
            <person name="Deik A."/>
            <person name="Scott J."/>
            <person name="Pierce K.A."/>
            <person name="Xavier R.J."/>
            <person name="Alm E.J."/>
        </authorList>
    </citation>
    <scope>NUCLEOTIDE SEQUENCE [LARGE SCALE GENOMIC DNA]</scope>
    <source>
        <strain evidence="4 15">BIOML-A1</strain>
    </source>
</reference>
<dbReference type="Proteomes" id="UP000478483">
    <property type="component" value="Unassembled WGS sequence"/>
</dbReference>
<dbReference type="RefSeq" id="WP_006857469.1">
    <property type="nucleotide sequence ID" value="NZ_CABIYH010000017.1"/>
</dbReference>
<dbReference type="Proteomes" id="UP000479531">
    <property type="component" value="Unassembled WGS sequence"/>
</dbReference>
<dbReference type="EMBL" id="QRID01000002">
    <property type="protein sequence ID" value="RHG30423.1"/>
    <property type="molecule type" value="Genomic_DNA"/>
</dbReference>
<dbReference type="AlphaFoldDB" id="A0A173UXH6"/>
<evidence type="ECO:0000313" key="16">
    <source>
        <dbReference type="Proteomes" id="UP000479531"/>
    </source>
</evidence>
<keyword evidence="2" id="KW-1133">Transmembrane helix</keyword>
<proteinExistence type="predicted"/>
<protein>
    <submittedName>
        <fullName evidence="3">Uncharacterized protein</fullName>
    </submittedName>
</protein>
<evidence type="ECO:0000313" key="14">
    <source>
        <dbReference type="Proteomes" id="UP000284465"/>
    </source>
</evidence>
<name>A0A173UXH6_9FIRM</name>
<dbReference type="OrthoDB" id="2067486at2"/>
<dbReference type="EMBL" id="CYXZ01000017">
    <property type="protein sequence ID" value="CUN19792.1"/>
    <property type="molecule type" value="Genomic_DNA"/>
</dbReference>
<dbReference type="PaxDb" id="166486-ERS852572_02404"/>
<keyword evidence="2" id="KW-0472">Membrane</keyword>
<feature type="region of interest" description="Disordered" evidence="1">
    <location>
        <begin position="62"/>
        <end position="91"/>
    </location>
</feature>
<dbReference type="EMBL" id="WGGT01000006">
    <property type="protein sequence ID" value="MVQ45411.1"/>
    <property type="molecule type" value="Genomic_DNA"/>
</dbReference>
<dbReference type="Proteomes" id="UP000283586">
    <property type="component" value="Unassembled WGS sequence"/>
</dbReference>
<dbReference type="Proteomes" id="UP000283513">
    <property type="component" value="Unassembled WGS sequence"/>
</dbReference>
<reference evidence="5 16" key="4">
    <citation type="submission" date="2019-10" db="EMBL/GenBank/DDBJ databases">
        <title>Roseburia spp. ameliorate alcoholic fatty liver via restoration of gut barrier function.</title>
        <authorList>
            <person name="Seo B."/>
            <person name="Ko G."/>
        </authorList>
    </citation>
    <scope>NUCLEOTIDE SEQUENCE [LARGE SCALE GENOMIC DNA]</scope>
    <source>
        <strain evidence="5 16">SNUG30017</strain>
    </source>
</reference>
<accession>A0A173UXH6</accession>
<evidence type="ECO:0000313" key="6">
    <source>
        <dbReference type="EMBL" id="RHA69722.1"/>
    </source>
</evidence>
<evidence type="ECO:0000256" key="1">
    <source>
        <dbReference type="SAM" id="MobiDB-lite"/>
    </source>
</evidence>
<dbReference type="Proteomes" id="UP000284051">
    <property type="component" value="Unassembled WGS sequence"/>
</dbReference>
<reference evidence="3 10" key="1">
    <citation type="submission" date="2015-09" db="EMBL/GenBank/DDBJ databases">
        <authorList>
            <consortium name="Pathogen Informatics"/>
        </authorList>
    </citation>
    <scope>NUCLEOTIDE SEQUENCE [LARGE SCALE GENOMIC DNA]</scope>
    <source>
        <strain evidence="3 10">2789STDY5834960</strain>
    </source>
</reference>
<evidence type="ECO:0000313" key="7">
    <source>
        <dbReference type="EMBL" id="RHC20944.1"/>
    </source>
</evidence>
<evidence type="ECO:0000313" key="5">
    <source>
        <dbReference type="EMBL" id="MVQ45411.1"/>
    </source>
</evidence>
<keyword evidence="2" id="KW-0812">Transmembrane</keyword>
<dbReference type="GeneID" id="61433443"/>
<sequence>MKTKPIPAIVMLVAGLVVCIAGMAGHMETGRFVKMLLVVLIVFYIIGGIVKLLIDKNFKDMEEETTDGEETPAEAEEKEEPEQESDEQDEK</sequence>
<dbReference type="EMBL" id="QSFP01000002">
    <property type="protein sequence ID" value="RHA69722.1"/>
    <property type="molecule type" value="Genomic_DNA"/>
</dbReference>
<dbReference type="EMBL" id="QSHO01000001">
    <property type="protein sequence ID" value="RHC20944.1"/>
    <property type="molecule type" value="Genomic_DNA"/>
</dbReference>
<evidence type="ECO:0000256" key="2">
    <source>
        <dbReference type="SAM" id="Phobius"/>
    </source>
</evidence>
<dbReference type="Proteomes" id="UP000095350">
    <property type="component" value="Unassembled WGS sequence"/>
</dbReference>
<evidence type="ECO:0000313" key="4">
    <source>
        <dbReference type="EMBL" id="MTR84571.1"/>
    </source>
</evidence>
<feature type="transmembrane region" description="Helical" evidence="2">
    <location>
        <begin position="36"/>
        <end position="54"/>
    </location>
</feature>
<gene>
    <name evidence="8" type="ORF">DW264_02895</name>
    <name evidence="7" type="ORF">DW856_01680</name>
    <name evidence="6" type="ORF">DW927_02615</name>
    <name evidence="9" type="ORF">DWZ31_10555</name>
    <name evidence="3" type="ORF">ERS852572_02404</name>
    <name evidence="5" type="ORF">GCK47_06785</name>
    <name evidence="4" type="ORF">GMD50_05745</name>
</gene>
<evidence type="ECO:0000313" key="15">
    <source>
        <dbReference type="Proteomes" id="UP000478483"/>
    </source>
</evidence>
<evidence type="ECO:0000313" key="3">
    <source>
        <dbReference type="EMBL" id="CUN19792.1"/>
    </source>
</evidence>
<evidence type="ECO:0000313" key="12">
    <source>
        <dbReference type="Proteomes" id="UP000283586"/>
    </source>
</evidence>
<evidence type="ECO:0000313" key="13">
    <source>
        <dbReference type="Proteomes" id="UP000284051"/>
    </source>
</evidence>
<dbReference type="STRING" id="166486.ERS852572_02404"/>
<evidence type="ECO:0000313" key="9">
    <source>
        <dbReference type="EMBL" id="RHN07421.1"/>
    </source>
</evidence>